<dbReference type="Gene3D" id="2.130.10.10">
    <property type="entry name" value="YVTN repeat-like/Quinoprotein amine dehydrogenase"/>
    <property type="match status" value="1"/>
</dbReference>
<sequence length="262" mass="30529">MYFPESDHLFTGVDYKTGKISWKLPTPGRIREFQIVNNHIIIASIDLYGIMAIHAHTGKILYELPLHSDKNCQVDFAPRPIGFDETYFYVANFNCSLISAYEISSGKKIWSKTESASALYNFTVAGKYIFLGYNLHNNDNLSGEIMLLEAHTGKLLYRQFALFDIFTDPVPYGNKIYYHTYDYRLQELDVENKTERTLFTFGKSNDFGGNQIYRQDHFLFLQDIQYNILKIDLHTFKKEIFDKGHKGMLGVYKIKDKINLIY</sequence>
<dbReference type="RefSeq" id="WP_345767583.1">
    <property type="nucleotide sequence ID" value="NZ_CP154834.1"/>
</dbReference>
<dbReference type="AlphaFoldDB" id="A0AAU6WTG5"/>
<protein>
    <submittedName>
        <fullName evidence="2">PQQ-binding-like beta-propeller repeat protein</fullName>
    </submittedName>
</protein>
<dbReference type="Pfam" id="PF13360">
    <property type="entry name" value="PQQ_2"/>
    <property type="match status" value="1"/>
</dbReference>
<dbReference type="SUPFAM" id="SSF50998">
    <property type="entry name" value="Quinoprotein alcohol dehydrogenase-like"/>
    <property type="match status" value="1"/>
</dbReference>
<reference evidence="2 3" key="1">
    <citation type="submission" date="2024-04" db="EMBL/GenBank/DDBJ databases">
        <title>Genome sequencing and assembly of rice foliar adapted Chryseobacterium endophyticum OsEnb-ALM-A6.</title>
        <authorList>
            <person name="Kumar S."/>
            <person name="Javed M."/>
            <person name="Chouhan V."/>
            <person name="Charishma K."/>
            <person name="Patel A."/>
            <person name="Kumar M."/>
            <person name="Sahu K.P."/>
            <person name="Kumar A."/>
        </authorList>
    </citation>
    <scope>NUCLEOTIDE SEQUENCE [LARGE SCALE GENOMIC DNA]</scope>
    <source>
        <strain evidence="2 3">OsEnb-ALM-A6</strain>
    </source>
</reference>
<evidence type="ECO:0000313" key="3">
    <source>
        <dbReference type="Proteomes" id="UP001463665"/>
    </source>
</evidence>
<evidence type="ECO:0000259" key="1">
    <source>
        <dbReference type="Pfam" id="PF13360"/>
    </source>
</evidence>
<feature type="domain" description="Pyrrolo-quinoline quinone repeat" evidence="1">
    <location>
        <begin position="97"/>
        <end position="192"/>
    </location>
</feature>
<name>A0AAU6WTG5_9FLAO</name>
<accession>A0AAU6WTG5</accession>
<dbReference type="InterPro" id="IPR015943">
    <property type="entry name" value="WD40/YVTN_repeat-like_dom_sf"/>
</dbReference>
<gene>
    <name evidence="2" type="ORF">AAFP95_10175</name>
</gene>
<organism evidence="2 3">
    <name type="scientific">Chryseobacterium endophyticum</name>
    <dbReference type="NCBI Taxonomy" id="1854762"/>
    <lineage>
        <taxon>Bacteria</taxon>
        <taxon>Pseudomonadati</taxon>
        <taxon>Bacteroidota</taxon>
        <taxon>Flavobacteriia</taxon>
        <taxon>Flavobacteriales</taxon>
        <taxon>Weeksellaceae</taxon>
        <taxon>Chryseobacterium group</taxon>
        <taxon>Chryseobacterium</taxon>
    </lineage>
</organism>
<dbReference type="Proteomes" id="UP001463665">
    <property type="component" value="Chromosome"/>
</dbReference>
<dbReference type="EMBL" id="CP154834">
    <property type="protein sequence ID" value="XAO76129.1"/>
    <property type="molecule type" value="Genomic_DNA"/>
</dbReference>
<keyword evidence="3" id="KW-1185">Reference proteome</keyword>
<evidence type="ECO:0000313" key="2">
    <source>
        <dbReference type="EMBL" id="XAO76129.1"/>
    </source>
</evidence>
<proteinExistence type="predicted"/>
<dbReference type="InterPro" id="IPR002372">
    <property type="entry name" value="PQQ_rpt_dom"/>
</dbReference>
<dbReference type="InterPro" id="IPR011047">
    <property type="entry name" value="Quinoprotein_ADH-like_sf"/>
</dbReference>